<keyword evidence="6" id="KW-1003">Cell membrane</keyword>
<dbReference type="InterPro" id="IPR017969">
    <property type="entry name" value="Heavy-metal-associated_CS"/>
</dbReference>
<evidence type="ECO:0000256" key="14">
    <source>
        <dbReference type="ARBA" id="ARBA00045720"/>
    </source>
</evidence>
<dbReference type="InterPro" id="IPR036163">
    <property type="entry name" value="HMA_dom_sf"/>
</dbReference>
<keyword evidence="4" id="KW-0813">Transport</keyword>
<keyword evidence="12 15" id="KW-0472">Membrane</keyword>
<feature type="transmembrane region" description="Helical" evidence="15">
    <location>
        <begin position="12"/>
        <end position="34"/>
    </location>
</feature>
<dbReference type="FunFam" id="3.30.70.100:FF:000001">
    <property type="entry name" value="ATPase copper transporting beta"/>
    <property type="match status" value="1"/>
</dbReference>
<evidence type="ECO:0000313" key="17">
    <source>
        <dbReference type="EMBL" id="TXB62322.1"/>
    </source>
</evidence>
<dbReference type="Gene3D" id="3.30.70.100">
    <property type="match status" value="1"/>
</dbReference>
<evidence type="ECO:0000256" key="10">
    <source>
        <dbReference type="ARBA" id="ARBA00022914"/>
    </source>
</evidence>
<evidence type="ECO:0000256" key="12">
    <source>
        <dbReference type="ARBA" id="ARBA00023136"/>
    </source>
</evidence>
<evidence type="ECO:0000256" key="8">
    <source>
        <dbReference type="ARBA" id="ARBA00022692"/>
    </source>
</evidence>
<dbReference type="PROSITE" id="PS50846">
    <property type="entry name" value="HMA_2"/>
    <property type="match status" value="1"/>
</dbReference>
<protein>
    <recommendedName>
        <fullName evidence="3">Mercuric transport protein MerT</fullName>
    </recommendedName>
    <alternativeName>
        <fullName evidence="13">Mercury ion transport protein</fullName>
    </alternativeName>
</protein>
<dbReference type="CDD" id="cd00371">
    <property type="entry name" value="HMA"/>
    <property type="match status" value="1"/>
</dbReference>
<comment type="subcellular location">
    <subcellularLocation>
        <location evidence="1">Cell inner membrane</location>
        <topology evidence="1">Multi-pass membrane protein</topology>
    </subcellularLocation>
</comment>
<evidence type="ECO:0000256" key="2">
    <source>
        <dbReference type="ARBA" id="ARBA00008224"/>
    </source>
</evidence>
<sequence>MNVQKSSIGLGAITAVASSLCCITPLLAIFAGTSGLASTFSWIEPLRPWLIGFTVLVLGYAWYQMLKPVPKDDCDCEVQKVSFFQTKSFLGIVTAFALLMLTFPSYAHILYPSQEKEAVGIIDGSNISEVEFEVNGMTCAGCEGHVEHAVNELEGIIEVKASFKDANATVKFNSAQTNLAEIEEAIKSTDYKVGESKIIE</sequence>
<dbReference type="Pfam" id="PF00403">
    <property type="entry name" value="HMA"/>
    <property type="match status" value="1"/>
</dbReference>
<evidence type="ECO:0000256" key="15">
    <source>
        <dbReference type="SAM" id="Phobius"/>
    </source>
</evidence>
<evidence type="ECO:0000259" key="16">
    <source>
        <dbReference type="PROSITE" id="PS50846"/>
    </source>
</evidence>
<evidence type="ECO:0000256" key="3">
    <source>
        <dbReference type="ARBA" id="ARBA00017053"/>
    </source>
</evidence>
<keyword evidence="10" id="KW-0476">Mercury</keyword>
<comment type="similarity">
    <text evidence="2">Belongs to the MerT family.</text>
</comment>
<dbReference type="NCBIfam" id="NF033556">
    <property type="entry name" value="MerTP_fusion"/>
    <property type="match status" value="1"/>
</dbReference>
<dbReference type="Proteomes" id="UP000321580">
    <property type="component" value="Unassembled WGS sequence"/>
</dbReference>
<keyword evidence="7" id="KW-0997">Cell inner membrane</keyword>
<evidence type="ECO:0000256" key="5">
    <source>
        <dbReference type="ARBA" id="ARBA00022466"/>
    </source>
</evidence>
<dbReference type="GO" id="GO:0005886">
    <property type="term" value="C:plasma membrane"/>
    <property type="evidence" value="ECO:0007669"/>
    <property type="project" value="UniProtKB-SubCell"/>
</dbReference>
<comment type="function">
    <text evidence="14">Involved in mercury resistance. Probably transfers a mercuric ion from the periplasmic Hg(2+)-binding protein MerP to the cytoplasmic mercuric reductase MerA.</text>
</comment>
<proteinExistence type="inferred from homology"/>
<keyword evidence="5" id="KW-0475">Mercuric resistance</keyword>
<gene>
    <name evidence="17" type="primary">merTP</name>
    <name evidence="17" type="ORF">FRY97_14850</name>
</gene>
<keyword evidence="9" id="KW-0479">Metal-binding</keyword>
<dbReference type="GO" id="GO:0015097">
    <property type="term" value="F:mercury ion transmembrane transporter activity"/>
    <property type="evidence" value="ECO:0007669"/>
    <property type="project" value="InterPro"/>
</dbReference>
<dbReference type="InterPro" id="IPR006121">
    <property type="entry name" value="HMA_dom"/>
</dbReference>
<dbReference type="Gene3D" id="1.10.287.910">
    <property type="entry name" value="bacterial mercury transporter, merf"/>
    <property type="match status" value="1"/>
</dbReference>
<dbReference type="Pfam" id="PF02411">
    <property type="entry name" value="MerT"/>
    <property type="match status" value="1"/>
</dbReference>
<feature type="transmembrane region" description="Helical" evidence="15">
    <location>
        <begin position="89"/>
        <end position="111"/>
    </location>
</feature>
<reference evidence="17 18" key="1">
    <citation type="submission" date="2019-08" db="EMBL/GenBank/DDBJ databases">
        <title>Genome of Phaeodactylibacter luteus.</title>
        <authorList>
            <person name="Bowman J.P."/>
        </authorList>
    </citation>
    <scope>NUCLEOTIDE SEQUENCE [LARGE SCALE GENOMIC DNA]</scope>
    <source>
        <strain evidence="17 18">KCTC 42180</strain>
    </source>
</reference>
<keyword evidence="11 15" id="KW-1133">Transmembrane helix</keyword>
<comment type="caution">
    <text evidence="17">The sequence shown here is derived from an EMBL/GenBank/DDBJ whole genome shotgun (WGS) entry which is preliminary data.</text>
</comment>
<organism evidence="17 18">
    <name type="scientific">Phaeodactylibacter luteus</name>
    <dbReference type="NCBI Taxonomy" id="1564516"/>
    <lineage>
        <taxon>Bacteria</taxon>
        <taxon>Pseudomonadati</taxon>
        <taxon>Bacteroidota</taxon>
        <taxon>Saprospiria</taxon>
        <taxon>Saprospirales</taxon>
        <taxon>Haliscomenobacteraceae</taxon>
        <taxon>Phaeodactylibacter</taxon>
    </lineage>
</organism>
<name>A0A5C6RLW4_9BACT</name>
<evidence type="ECO:0000313" key="18">
    <source>
        <dbReference type="Proteomes" id="UP000321580"/>
    </source>
</evidence>
<evidence type="ECO:0000256" key="6">
    <source>
        <dbReference type="ARBA" id="ARBA00022475"/>
    </source>
</evidence>
<evidence type="ECO:0000256" key="13">
    <source>
        <dbReference type="ARBA" id="ARBA00030934"/>
    </source>
</evidence>
<dbReference type="PROSITE" id="PS01047">
    <property type="entry name" value="HMA_1"/>
    <property type="match status" value="1"/>
</dbReference>
<evidence type="ECO:0000256" key="9">
    <source>
        <dbReference type="ARBA" id="ARBA00022723"/>
    </source>
</evidence>
<dbReference type="EMBL" id="VOOR01000032">
    <property type="protein sequence ID" value="TXB62322.1"/>
    <property type="molecule type" value="Genomic_DNA"/>
</dbReference>
<dbReference type="OrthoDB" id="1493145at2"/>
<dbReference type="AlphaFoldDB" id="A0A5C6RLW4"/>
<evidence type="ECO:0000256" key="1">
    <source>
        <dbReference type="ARBA" id="ARBA00004429"/>
    </source>
</evidence>
<feature type="transmembrane region" description="Helical" evidence="15">
    <location>
        <begin position="46"/>
        <end position="63"/>
    </location>
</feature>
<accession>A0A5C6RLW4</accession>
<evidence type="ECO:0000256" key="4">
    <source>
        <dbReference type="ARBA" id="ARBA00022448"/>
    </source>
</evidence>
<dbReference type="RefSeq" id="WP_147168342.1">
    <property type="nucleotide sequence ID" value="NZ_VOOR01000032.1"/>
</dbReference>
<keyword evidence="8 15" id="KW-0812">Transmembrane</keyword>
<keyword evidence="18" id="KW-1185">Reference proteome</keyword>
<dbReference type="GO" id="GO:0046872">
    <property type="term" value="F:metal ion binding"/>
    <property type="evidence" value="ECO:0007669"/>
    <property type="project" value="UniProtKB-KW"/>
</dbReference>
<dbReference type="SUPFAM" id="SSF55008">
    <property type="entry name" value="HMA, heavy metal-associated domain"/>
    <property type="match status" value="1"/>
</dbReference>
<feature type="domain" description="HMA" evidence="16">
    <location>
        <begin position="128"/>
        <end position="194"/>
    </location>
</feature>
<dbReference type="InterPro" id="IPR003457">
    <property type="entry name" value="Transprt_MerT"/>
</dbReference>
<evidence type="ECO:0000256" key="7">
    <source>
        <dbReference type="ARBA" id="ARBA00022519"/>
    </source>
</evidence>
<evidence type="ECO:0000256" key="11">
    <source>
        <dbReference type="ARBA" id="ARBA00022989"/>
    </source>
</evidence>